<protein>
    <recommendedName>
        <fullName evidence="9">Translation initiation factor 3</fullName>
    </recommendedName>
</protein>
<dbReference type="Gene3D" id="3.10.20.80">
    <property type="entry name" value="Translation initiation factor 3 (IF-3), N-terminal domain"/>
    <property type="match status" value="1"/>
</dbReference>
<feature type="region of interest" description="Disordered" evidence="4">
    <location>
        <begin position="212"/>
        <end position="306"/>
    </location>
</feature>
<evidence type="ECO:0000313" key="8">
    <source>
        <dbReference type="Proteomes" id="UP000541444"/>
    </source>
</evidence>
<organism evidence="7 8">
    <name type="scientific">Kingdonia uniflora</name>
    <dbReference type="NCBI Taxonomy" id="39325"/>
    <lineage>
        <taxon>Eukaryota</taxon>
        <taxon>Viridiplantae</taxon>
        <taxon>Streptophyta</taxon>
        <taxon>Embryophyta</taxon>
        <taxon>Tracheophyta</taxon>
        <taxon>Spermatophyta</taxon>
        <taxon>Magnoliopsida</taxon>
        <taxon>Ranunculales</taxon>
        <taxon>Circaeasteraceae</taxon>
        <taxon>Kingdonia</taxon>
    </lineage>
</organism>
<dbReference type="GO" id="GO:0043022">
    <property type="term" value="F:ribosome binding"/>
    <property type="evidence" value="ECO:0007669"/>
    <property type="project" value="TreeGrafter"/>
</dbReference>
<evidence type="ECO:0000256" key="1">
    <source>
        <dbReference type="ARBA" id="ARBA00005439"/>
    </source>
</evidence>
<evidence type="ECO:0000256" key="4">
    <source>
        <dbReference type="SAM" id="MobiDB-lite"/>
    </source>
</evidence>
<reference evidence="7 8" key="1">
    <citation type="journal article" date="2020" name="IScience">
        <title>Genome Sequencing of the Endangered Kingdonia uniflora (Circaeasteraceae, Ranunculales) Reveals Potential Mechanisms of Evolutionary Specialization.</title>
        <authorList>
            <person name="Sun Y."/>
            <person name="Deng T."/>
            <person name="Zhang A."/>
            <person name="Moore M.J."/>
            <person name="Landis J.B."/>
            <person name="Lin N."/>
            <person name="Zhang H."/>
            <person name="Zhang X."/>
            <person name="Huang J."/>
            <person name="Zhang X."/>
            <person name="Sun H."/>
            <person name="Wang H."/>
        </authorList>
    </citation>
    <scope>NUCLEOTIDE SEQUENCE [LARGE SCALE GENOMIC DNA]</scope>
    <source>
        <strain evidence="7">TB1705</strain>
        <tissue evidence="7">Leaf</tissue>
    </source>
</reference>
<proteinExistence type="inferred from homology"/>
<dbReference type="InterPro" id="IPR019814">
    <property type="entry name" value="Translation_initiation_fac_3_N"/>
</dbReference>
<evidence type="ECO:0000259" key="5">
    <source>
        <dbReference type="Pfam" id="PF00707"/>
    </source>
</evidence>
<evidence type="ECO:0000256" key="3">
    <source>
        <dbReference type="ARBA" id="ARBA00022917"/>
    </source>
</evidence>
<dbReference type="Pfam" id="PF00707">
    <property type="entry name" value="IF3_C"/>
    <property type="match status" value="1"/>
</dbReference>
<keyword evidence="8" id="KW-1185">Reference proteome</keyword>
<feature type="region of interest" description="Disordered" evidence="4">
    <location>
        <begin position="143"/>
        <end position="172"/>
    </location>
</feature>
<name>A0A7J7L9C3_9MAGN</name>
<dbReference type="InterPro" id="IPR036787">
    <property type="entry name" value="T_IF-3_N_sf"/>
</dbReference>
<dbReference type="OrthoDB" id="21573at2759"/>
<dbReference type="SUPFAM" id="SSF54364">
    <property type="entry name" value="Translation initiation factor IF3, N-terminal domain"/>
    <property type="match status" value="1"/>
</dbReference>
<dbReference type="InterPro" id="IPR001288">
    <property type="entry name" value="Translation_initiation_fac_3"/>
</dbReference>
<dbReference type="EMBL" id="JACGCM010002515">
    <property type="protein sequence ID" value="KAF6139235.1"/>
    <property type="molecule type" value="Genomic_DNA"/>
</dbReference>
<dbReference type="InterPro" id="IPR036788">
    <property type="entry name" value="T_IF-3_C_sf"/>
</dbReference>
<feature type="compositionally biased region" description="Polar residues" evidence="4">
    <location>
        <begin position="272"/>
        <end position="288"/>
    </location>
</feature>
<dbReference type="Proteomes" id="UP000541444">
    <property type="component" value="Unassembled WGS sequence"/>
</dbReference>
<feature type="compositionally biased region" description="Polar residues" evidence="4">
    <location>
        <begin position="322"/>
        <end position="335"/>
    </location>
</feature>
<feature type="compositionally biased region" description="Polar residues" evidence="4">
    <location>
        <begin position="344"/>
        <end position="354"/>
    </location>
</feature>
<evidence type="ECO:0000256" key="2">
    <source>
        <dbReference type="ARBA" id="ARBA00022540"/>
    </source>
</evidence>
<dbReference type="GO" id="GO:0003743">
    <property type="term" value="F:translation initiation factor activity"/>
    <property type="evidence" value="ECO:0007669"/>
    <property type="project" value="UniProtKB-KW"/>
</dbReference>
<dbReference type="AlphaFoldDB" id="A0A7J7L9C3"/>
<evidence type="ECO:0000313" key="7">
    <source>
        <dbReference type="EMBL" id="KAF6139235.1"/>
    </source>
</evidence>
<feature type="region of interest" description="Disordered" evidence="4">
    <location>
        <begin position="319"/>
        <end position="448"/>
    </location>
</feature>
<dbReference type="PANTHER" id="PTHR10938">
    <property type="entry name" value="TRANSLATION INITIATION FACTOR IF-3"/>
    <property type="match status" value="1"/>
</dbReference>
<feature type="region of interest" description="Disordered" evidence="4">
    <location>
        <begin position="38"/>
        <end position="58"/>
    </location>
</feature>
<dbReference type="GO" id="GO:0032790">
    <property type="term" value="P:ribosome disassembly"/>
    <property type="evidence" value="ECO:0007669"/>
    <property type="project" value="TreeGrafter"/>
</dbReference>
<evidence type="ECO:0000259" key="6">
    <source>
        <dbReference type="Pfam" id="PF05198"/>
    </source>
</evidence>
<dbReference type="SUPFAM" id="SSF55200">
    <property type="entry name" value="Translation initiation factor IF3, C-terminal domain"/>
    <property type="match status" value="1"/>
</dbReference>
<dbReference type="Pfam" id="PF05198">
    <property type="entry name" value="IF3_N"/>
    <property type="match status" value="1"/>
</dbReference>
<feature type="compositionally biased region" description="Basic and acidic residues" evidence="4">
    <location>
        <begin position="244"/>
        <end position="254"/>
    </location>
</feature>
<dbReference type="InterPro" id="IPR019815">
    <property type="entry name" value="Translation_initiation_fac_3_C"/>
</dbReference>
<dbReference type="PANTHER" id="PTHR10938:SF4">
    <property type="entry name" value="TRANSLATION INITIATION FACTOR IF3-1, MITOCHONDRIAL"/>
    <property type="match status" value="1"/>
</dbReference>
<feature type="compositionally biased region" description="Basic and acidic residues" evidence="4">
    <location>
        <begin position="289"/>
        <end position="299"/>
    </location>
</feature>
<comment type="caution">
    <text evidence="7">The sequence shown here is derived from an EMBL/GenBank/DDBJ whole genome shotgun (WGS) entry which is preliminary data.</text>
</comment>
<feature type="compositionally biased region" description="Basic and acidic residues" evidence="4">
    <location>
        <begin position="405"/>
        <end position="417"/>
    </location>
</feature>
<gene>
    <name evidence="7" type="ORF">GIB67_007982</name>
</gene>
<sequence>MREALDRAEKLKLDLVEVQRTANPPVCKIMDFNREKYKQQTKEKERSKSKGELTLRQGDVKNIRFTPKTDQKDLEMKANTVKRLMEKGYRVKCMAMGNEDQDLGALLSHLFTLIEDVSVIESGPKEEKKQAYMIVRHTKFGPTKKGGTKSTVDIAEPKTAKNSSKPIQSPLKVKAHNMVNSDLESDVQTETQTPLALNRVKPTLLARDASNGLEEGKIFPSSSTDAGLLHPKQPSTSQASSPQRENRYGRKNEQQSRVPPTKLPERMHNDTIPLTDQRSRFPPTNLTDRTPRPFSEQRSRFPPTNLHVRTPRLFSEQRSRFPPTNLTEGTPNNVKPLTDIKYTPSATNSKNVVHNQRREQQKIVNTQSSTETKRIVMDGAQQSRPDISNLPPPSYGIFSVIPSENKVKERNSLDPKQNRTSSSVILNPDKQNPGGSKQGGWGVFSRPQ</sequence>
<evidence type="ECO:0008006" key="9">
    <source>
        <dbReference type="Google" id="ProtNLM"/>
    </source>
</evidence>
<feature type="compositionally biased region" description="Polar residues" evidence="4">
    <location>
        <begin position="418"/>
        <end position="435"/>
    </location>
</feature>
<comment type="similarity">
    <text evidence="1">Belongs to the IF-3 family.</text>
</comment>
<dbReference type="GO" id="GO:0005737">
    <property type="term" value="C:cytoplasm"/>
    <property type="evidence" value="ECO:0007669"/>
    <property type="project" value="UniProtKB-ARBA"/>
</dbReference>
<dbReference type="Gene3D" id="3.30.110.10">
    <property type="entry name" value="Translation initiation factor 3 (IF-3), C-terminal domain"/>
    <property type="match status" value="1"/>
</dbReference>
<feature type="compositionally biased region" description="Polar residues" evidence="4">
    <location>
        <begin position="233"/>
        <end position="243"/>
    </location>
</feature>
<keyword evidence="3" id="KW-0648">Protein biosynthesis</keyword>
<accession>A0A7J7L9C3</accession>
<feature type="domain" description="Translation initiation factor 3 C-terminal" evidence="5">
    <location>
        <begin position="59"/>
        <end position="136"/>
    </location>
</feature>
<dbReference type="NCBIfam" id="TIGR00168">
    <property type="entry name" value="infC"/>
    <property type="match status" value="1"/>
</dbReference>
<keyword evidence="2" id="KW-0396">Initiation factor</keyword>
<feature type="domain" description="Translation initiation factor 3 N-terminal" evidence="6">
    <location>
        <begin position="2"/>
        <end position="45"/>
    </location>
</feature>